<evidence type="ECO:0000256" key="2">
    <source>
        <dbReference type="ARBA" id="ARBA00022723"/>
    </source>
</evidence>
<dbReference type="SMART" id="SM00184">
    <property type="entry name" value="RING"/>
    <property type="match status" value="1"/>
</dbReference>
<feature type="domain" description="Helicase C-terminal" evidence="13">
    <location>
        <begin position="510"/>
        <end position="685"/>
    </location>
</feature>
<keyword evidence="6" id="KW-0347">Helicase</keyword>
<evidence type="ECO:0000256" key="4">
    <source>
        <dbReference type="ARBA" id="ARBA00022771"/>
    </source>
</evidence>
<dbReference type="EMBL" id="CM029050">
    <property type="protein sequence ID" value="KAG2569017.1"/>
    <property type="molecule type" value="Genomic_DNA"/>
</dbReference>
<evidence type="ECO:0000313" key="14">
    <source>
        <dbReference type="EMBL" id="KAG2569017.1"/>
    </source>
</evidence>
<dbReference type="PROSITE" id="PS51194">
    <property type="entry name" value="HELICASE_CTER"/>
    <property type="match status" value="1"/>
</dbReference>
<dbReference type="PROSITE" id="PS51192">
    <property type="entry name" value="HELICASE_ATP_BIND_1"/>
    <property type="match status" value="1"/>
</dbReference>
<evidence type="ECO:0000256" key="8">
    <source>
        <dbReference type="ARBA" id="ARBA00022840"/>
    </source>
</evidence>
<feature type="compositionally biased region" description="Basic residues" evidence="10">
    <location>
        <begin position="178"/>
        <end position="193"/>
    </location>
</feature>
<evidence type="ECO:0000256" key="10">
    <source>
        <dbReference type="SAM" id="MobiDB-lite"/>
    </source>
</evidence>
<evidence type="ECO:0000256" key="7">
    <source>
        <dbReference type="ARBA" id="ARBA00022833"/>
    </source>
</evidence>
<evidence type="ECO:0000313" key="15">
    <source>
        <dbReference type="Proteomes" id="UP000823388"/>
    </source>
</evidence>
<dbReference type="InterPro" id="IPR014001">
    <property type="entry name" value="Helicase_ATP-bd"/>
</dbReference>
<evidence type="ECO:0000256" key="5">
    <source>
        <dbReference type="ARBA" id="ARBA00022801"/>
    </source>
</evidence>
<keyword evidence="7" id="KW-0862">Zinc</keyword>
<dbReference type="PROSITE" id="PS50089">
    <property type="entry name" value="ZF_RING_2"/>
    <property type="match status" value="1"/>
</dbReference>
<dbReference type="InterPro" id="IPR017907">
    <property type="entry name" value="Znf_RING_CS"/>
</dbReference>
<dbReference type="GO" id="GO:0005524">
    <property type="term" value="F:ATP binding"/>
    <property type="evidence" value="ECO:0007669"/>
    <property type="project" value="UniProtKB-KW"/>
</dbReference>
<dbReference type="SMART" id="SM00490">
    <property type="entry name" value="HELICc"/>
    <property type="match status" value="1"/>
</dbReference>
<dbReference type="Pfam" id="PF00176">
    <property type="entry name" value="SNF2-rel_dom"/>
    <property type="match status" value="1"/>
</dbReference>
<proteinExistence type="inferred from homology"/>
<dbReference type="GO" id="GO:0008270">
    <property type="term" value="F:zinc ion binding"/>
    <property type="evidence" value="ECO:0007669"/>
    <property type="project" value="UniProtKB-KW"/>
</dbReference>
<dbReference type="AlphaFoldDB" id="A0A8T0Q294"/>
<dbReference type="InterPro" id="IPR027417">
    <property type="entry name" value="P-loop_NTPase"/>
</dbReference>
<dbReference type="FunFam" id="3.40.50.10810:FF:000068">
    <property type="entry name" value="SNF2 domain-containing protein / helicase domain-containing protein / zinc finger protein-like protein"/>
    <property type="match status" value="1"/>
</dbReference>
<dbReference type="CDD" id="cd18793">
    <property type="entry name" value="SF2_C_SNF"/>
    <property type="match status" value="1"/>
</dbReference>
<keyword evidence="15" id="KW-1185">Reference proteome</keyword>
<keyword evidence="4 9" id="KW-0863">Zinc-finger</keyword>
<evidence type="ECO:0000256" key="6">
    <source>
        <dbReference type="ARBA" id="ARBA00022806"/>
    </source>
</evidence>
<evidence type="ECO:0000256" key="3">
    <source>
        <dbReference type="ARBA" id="ARBA00022741"/>
    </source>
</evidence>
<comment type="similarity">
    <text evidence="1">Belongs to the SNF2/RAD54 helicase family. RAD16 subfamily.</text>
</comment>
<dbReference type="InterPro" id="IPR038718">
    <property type="entry name" value="SNF2-like_sf"/>
</dbReference>
<sequence length="690" mass="76939">MVSRENSTHCSGGILADDQGLGKTISTIALIQKERLQQSRFMTNDSECDKSADGDDDAELVVDKDLRAHAIKSRAVKGQPNKKTRVSSSASTLRPTSRPAAGTLVVCPATVLKQWASELSAKVAQHGELSVLVYHGGSRTRDPTELAEFDVVVTTYAIVSLEVPNENTDSGINKMKLKKNAAGKAQKKKKPNKNSKGGPLAMVRWFRVVLDEAHTIKRHQTQMAKACCGLSAERRWCLSGTPIQNSLDDLYSYFRFLKYEPYSNFSSFRSMIKNPVSRNAAHGYKKLQTVLRIVLLRRIKEMLLDGEPIINIPPKTIQLSKIDFTKQERAFYLYLEESSRQKLKGRSKKYIQKNYVHILALLSQLRQACNHPFLLKGKQSFDHSLGLARQLPVEIAANVLENMERNAAKCTICSKPPTRAVVATCGHVFCRDCVHDNLINNVKVKEKVCPASPRCGKEISPESLFLAYALKFVLWPKLESDATSCSTSEDQPFSIFESSYTSSKIQTTIDILKSVINTGNDHDARGSIPSEIAPSKAIVFTQWSRMLDLLEHSLSNNHIEFRRLDGSMPLNVRERAVKEFNTDPEVRVIIMSLKAGNLGLNMVAACHVIMLDPWWNPSAEDQAVDRAHRIGQTRPVSVSRLTIKDTVEDRILSLQEGKRKMVQSALGEDESGGSAAAQLTVEDLKYIFKI</sequence>
<keyword evidence="5" id="KW-0378">Hydrolase</keyword>
<dbReference type="SMART" id="SM00487">
    <property type="entry name" value="DEXDc"/>
    <property type="match status" value="1"/>
</dbReference>
<dbReference type="InterPro" id="IPR001841">
    <property type="entry name" value="Znf_RING"/>
</dbReference>
<evidence type="ECO:0000256" key="9">
    <source>
        <dbReference type="PROSITE-ProRule" id="PRU00175"/>
    </source>
</evidence>
<feature type="region of interest" description="Disordered" evidence="10">
    <location>
        <begin position="178"/>
        <end position="198"/>
    </location>
</feature>
<protein>
    <submittedName>
        <fullName evidence="14">Uncharacterized protein</fullName>
    </submittedName>
</protein>
<dbReference type="PROSITE" id="PS00518">
    <property type="entry name" value="ZF_RING_1"/>
    <property type="match status" value="1"/>
</dbReference>
<dbReference type="InterPro" id="IPR049730">
    <property type="entry name" value="SNF2/RAD54-like_C"/>
</dbReference>
<dbReference type="Gene3D" id="3.40.50.300">
    <property type="entry name" value="P-loop containing nucleotide triphosphate hydrolases"/>
    <property type="match status" value="1"/>
</dbReference>
<feature type="domain" description="Helicase ATP-binding" evidence="12">
    <location>
        <begin position="4"/>
        <end position="260"/>
    </location>
</feature>
<dbReference type="Pfam" id="PF00271">
    <property type="entry name" value="Helicase_C"/>
    <property type="match status" value="1"/>
</dbReference>
<dbReference type="Gene3D" id="3.40.50.10810">
    <property type="entry name" value="Tandem AAA-ATPase domain"/>
    <property type="match status" value="2"/>
</dbReference>
<dbReference type="InterPro" id="IPR018957">
    <property type="entry name" value="Znf_C3HC4_RING-type"/>
</dbReference>
<dbReference type="GO" id="GO:0004386">
    <property type="term" value="F:helicase activity"/>
    <property type="evidence" value="ECO:0007669"/>
    <property type="project" value="UniProtKB-KW"/>
</dbReference>
<dbReference type="Proteomes" id="UP000823388">
    <property type="component" value="Chromosome 7N"/>
</dbReference>
<dbReference type="InterPro" id="IPR013083">
    <property type="entry name" value="Znf_RING/FYVE/PHD"/>
</dbReference>
<feature type="domain" description="RING-type" evidence="11">
    <location>
        <begin position="410"/>
        <end position="450"/>
    </location>
</feature>
<dbReference type="GO" id="GO:0006281">
    <property type="term" value="P:DNA repair"/>
    <property type="evidence" value="ECO:0007669"/>
    <property type="project" value="TreeGrafter"/>
</dbReference>
<dbReference type="SUPFAM" id="SSF57850">
    <property type="entry name" value="RING/U-box"/>
    <property type="match status" value="1"/>
</dbReference>
<name>A0A8T0Q294_PANVG</name>
<keyword evidence="8" id="KW-0067">ATP-binding</keyword>
<dbReference type="GO" id="GO:0016787">
    <property type="term" value="F:hydrolase activity"/>
    <property type="evidence" value="ECO:0007669"/>
    <property type="project" value="UniProtKB-KW"/>
</dbReference>
<dbReference type="PANTHER" id="PTHR45626:SF3">
    <property type="entry name" value="OS04G0629300 PROTEIN"/>
    <property type="match status" value="1"/>
</dbReference>
<keyword evidence="2" id="KW-0479">Metal-binding</keyword>
<organism evidence="14 15">
    <name type="scientific">Panicum virgatum</name>
    <name type="common">Blackwell switchgrass</name>
    <dbReference type="NCBI Taxonomy" id="38727"/>
    <lineage>
        <taxon>Eukaryota</taxon>
        <taxon>Viridiplantae</taxon>
        <taxon>Streptophyta</taxon>
        <taxon>Embryophyta</taxon>
        <taxon>Tracheophyta</taxon>
        <taxon>Spermatophyta</taxon>
        <taxon>Magnoliopsida</taxon>
        <taxon>Liliopsida</taxon>
        <taxon>Poales</taxon>
        <taxon>Poaceae</taxon>
        <taxon>PACMAD clade</taxon>
        <taxon>Panicoideae</taxon>
        <taxon>Panicodae</taxon>
        <taxon>Paniceae</taxon>
        <taxon>Panicinae</taxon>
        <taxon>Panicum</taxon>
        <taxon>Panicum sect. Hiantes</taxon>
    </lineage>
</organism>
<evidence type="ECO:0000259" key="11">
    <source>
        <dbReference type="PROSITE" id="PS50089"/>
    </source>
</evidence>
<dbReference type="SUPFAM" id="SSF52540">
    <property type="entry name" value="P-loop containing nucleoside triphosphate hydrolases"/>
    <property type="match status" value="2"/>
</dbReference>
<dbReference type="InterPro" id="IPR000330">
    <property type="entry name" value="SNF2_N"/>
</dbReference>
<dbReference type="InterPro" id="IPR050628">
    <property type="entry name" value="SNF2_RAD54_helicase_TF"/>
</dbReference>
<reference evidence="14" key="1">
    <citation type="submission" date="2020-05" db="EMBL/GenBank/DDBJ databases">
        <title>WGS assembly of Panicum virgatum.</title>
        <authorList>
            <person name="Lovell J.T."/>
            <person name="Jenkins J."/>
            <person name="Shu S."/>
            <person name="Juenger T.E."/>
            <person name="Schmutz J."/>
        </authorList>
    </citation>
    <scope>NUCLEOTIDE SEQUENCE</scope>
    <source>
        <strain evidence="14">AP13</strain>
    </source>
</reference>
<keyword evidence="3" id="KW-0547">Nucleotide-binding</keyword>
<evidence type="ECO:0000256" key="1">
    <source>
        <dbReference type="ARBA" id="ARBA00008438"/>
    </source>
</evidence>
<gene>
    <name evidence="14" type="ORF">PVAP13_7NG366900</name>
</gene>
<comment type="caution">
    <text evidence="14">The sequence shown here is derived from an EMBL/GenBank/DDBJ whole genome shotgun (WGS) entry which is preliminary data.</text>
</comment>
<dbReference type="GO" id="GO:0008094">
    <property type="term" value="F:ATP-dependent activity, acting on DNA"/>
    <property type="evidence" value="ECO:0007669"/>
    <property type="project" value="TreeGrafter"/>
</dbReference>
<dbReference type="PANTHER" id="PTHR45626">
    <property type="entry name" value="TRANSCRIPTION TERMINATION FACTOR 2-RELATED"/>
    <property type="match status" value="1"/>
</dbReference>
<dbReference type="Gene3D" id="3.30.40.10">
    <property type="entry name" value="Zinc/RING finger domain, C3HC4 (zinc finger)"/>
    <property type="match status" value="1"/>
</dbReference>
<dbReference type="CDD" id="cd18008">
    <property type="entry name" value="DEXDc_SHPRH-like"/>
    <property type="match status" value="1"/>
</dbReference>
<evidence type="ECO:0000259" key="13">
    <source>
        <dbReference type="PROSITE" id="PS51194"/>
    </source>
</evidence>
<dbReference type="InterPro" id="IPR001650">
    <property type="entry name" value="Helicase_C-like"/>
</dbReference>
<accession>A0A8T0Q294</accession>
<evidence type="ECO:0000259" key="12">
    <source>
        <dbReference type="PROSITE" id="PS51192"/>
    </source>
</evidence>
<dbReference type="Pfam" id="PF00097">
    <property type="entry name" value="zf-C3HC4"/>
    <property type="match status" value="1"/>
</dbReference>
<dbReference type="GO" id="GO:0005634">
    <property type="term" value="C:nucleus"/>
    <property type="evidence" value="ECO:0007669"/>
    <property type="project" value="TreeGrafter"/>
</dbReference>